<dbReference type="Proteomes" id="UP000186156">
    <property type="component" value="Unassembled WGS sequence"/>
</dbReference>
<feature type="transmembrane region" description="Helical" evidence="1">
    <location>
        <begin position="102"/>
        <end position="123"/>
    </location>
</feature>
<sequence length="184" mass="20474">MRPNRFQAFLFLVIGYEWLVSGLDKALSHDFVQNLGEQLQAAERGLPYGFYAHLLSHVFVPHAQLFAWLVLVGECASGAILLALGVLAWIRPLARVERVLGAAVLAVASFMVMNFFFFQGGSYFIDSSDPFDEGIPVDFVLFWIQVGLMIALLRKNSRDEVIQSSLSSVGTSERFNRTHGGMSK</sequence>
<accession>A0A1N7PNP7</accession>
<reference evidence="3" key="1">
    <citation type="submission" date="2017-01" db="EMBL/GenBank/DDBJ databases">
        <authorList>
            <person name="Varghese N."/>
            <person name="Submissions S."/>
        </authorList>
    </citation>
    <scope>NUCLEOTIDE SEQUENCE [LARGE SCALE GENOMIC DNA]</scope>
    <source>
        <strain evidence="3">DSM 16176</strain>
    </source>
</reference>
<dbReference type="EMBL" id="FTOO01000015">
    <property type="protein sequence ID" value="SIT12216.1"/>
    <property type="molecule type" value="Genomic_DNA"/>
</dbReference>
<organism evidence="2 3">
    <name type="scientific">Alicyclobacillus vulcanalis</name>
    <dbReference type="NCBI Taxonomy" id="252246"/>
    <lineage>
        <taxon>Bacteria</taxon>
        <taxon>Bacillati</taxon>
        <taxon>Bacillota</taxon>
        <taxon>Bacilli</taxon>
        <taxon>Bacillales</taxon>
        <taxon>Alicyclobacillaceae</taxon>
        <taxon>Alicyclobacillus</taxon>
    </lineage>
</organism>
<keyword evidence="3" id="KW-1185">Reference proteome</keyword>
<feature type="transmembrane region" description="Helical" evidence="1">
    <location>
        <begin position="135"/>
        <end position="153"/>
    </location>
</feature>
<evidence type="ECO:0000256" key="1">
    <source>
        <dbReference type="SAM" id="Phobius"/>
    </source>
</evidence>
<dbReference type="OrthoDB" id="2376755at2"/>
<dbReference type="AlphaFoldDB" id="A0A1N7PNP7"/>
<evidence type="ECO:0000313" key="2">
    <source>
        <dbReference type="EMBL" id="SIT12216.1"/>
    </source>
</evidence>
<keyword evidence="1" id="KW-1133">Transmembrane helix</keyword>
<dbReference type="RefSeq" id="WP_076349085.1">
    <property type="nucleotide sequence ID" value="NZ_FTOO01000015.1"/>
</dbReference>
<evidence type="ECO:0000313" key="3">
    <source>
        <dbReference type="Proteomes" id="UP000186156"/>
    </source>
</evidence>
<feature type="transmembrane region" description="Helical" evidence="1">
    <location>
        <begin position="65"/>
        <end position="90"/>
    </location>
</feature>
<gene>
    <name evidence="2" type="ORF">SAMN05421799_11536</name>
</gene>
<protein>
    <submittedName>
        <fullName evidence="2">Thiosulfate dehydrogenase [quinone] large subunit</fullName>
    </submittedName>
</protein>
<dbReference type="STRING" id="252246.SAMN05421799_11536"/>
<proteinExistence type="predicted"/>
<keyword evidence="1" id="KW-0812">Transmembrane</keyword>
<name>A0A1N7PNP7_9BACL</name>
<keyword evidence="1" id="KW-0472">Membrane</keyword>